<name>A0A4D6EJ44_9VIRU</name>
<dbReference type="Pfam" id="PF21032">
    <property type="entry name" value="PROPPIN"/>
    <property type="match status" value="1"/>
</dbReference>
<dbReference type="Gene3D" id="2.130.10.10">
    <property type="entry name" value="YVTN repeat-like/Quinoprotein amine dehydrogenase"/>
    <property type="match status" value="1"/>
</dbReference>
<proteinExistence type="inferred from homology"/>
<dbReference type="InterPro" id="IPR048720">
    <property type="entry name" value="PROPPIN"/>
</dbReference>
<dbReference type="SUPFAM" id="SSF50978">
    <property type="entry name" value="WD40 repeat-like"/>
    <property type="match status" value="1"/>
</dbReference>
<sequence length="356" mass="38358">MTLTCPPTTAARTGLLSLKFNQDQSCLTMATATGFRVWNADPFTLRYERDLGGGIGLATVLFRSNIVALVGGGPNPRFRNDRVMLWDDCRNQSIAELCFNSTVRGVEMVRDAIAIALDERVYIYTLANLDLVKRVPTVDNPRGLVDIRASEGGTDNVIATLSTKAGYVEVHHSDNRMPLARLSLNADGSLLATASEKARASIGVGVYGTVIRVWHTASGEKRAELRRGKDAASINNLVFSLDSRWLAVSSDRGTVHIFDLDTPPTEAPSGLLQYIGSTGVLGAGVSEYSTGWFSKAKIHLPDGAPTCVCAFGRTAGQVFVVDAEGIYGVYAFDVDKGGEARVADRFLFGSEDREEA</sequence>
<evidence type="ECO:0000256" key="1">
    <source>
        <dbReference type="ARBA" id="ARBA00022574"/>
    </source>
</evidence>
<organism evidence="4 5">
    <name type="scientific">Pandoravirus celtis</name>
    <dbReference type="NCBI Taxonomy" id="2568002"/>
    <lineage>
        <taxon>Viruses</taxon>
        <taxon>Pandoravirus</taxon>
    </lineage>
</organism>
<accession>A0A4D6EJ44</accession>
<evidence type="ECO:0000313" key="5">
    <source>
        <dbReference type="Proteomes" id="UP001237152"/>
    </source>
</evidence>
<dbReference type="InterPro" id="IPR015943">
    <property type="entry name" value="WD40/YVTN_repeat-like_dom_sf"/>
</dbReference>
<dbReference type="EMBL" id="MK174290">
    <property type="protein sequence ID" value="QBZ81518.1"/>
    <property type="molecule type" value="Genomic_DNA"/>
</dbReference>
<dbReference type="InterPro" id="IPR036322">
    <property type="entry name" value="WD40_repeat_dom_sf"/>
</dbReference>
<comment type="similarity">
    <text evidence="3">Belongs to the WD repeat PROPPIN family.</text>
</comment>
<dbReference type="PANTHER" id="PTHR11227">
    <property type="entry name" value="WD-REPEAT PROTEIN INTERACTING WITH PHOSPHOINOSIDES WIPI -RELATED"/>
    <property type="match status" value="1"/>
</dbReference>
<protein>
    <submittedName>
        <fullName evidence="4">WD40-repeat-containing incomplete domain containing protein</fullName>
    </submittedName>
</protein>
<keyword evidence="1" id="KW-0853">WD repeat</keyword>
<evidence type="ECO:0000313" key="4">
    <source>
        <dbReference type="EMBL" id="QBZ81518.1"/>
    </source>
</evidence>
<keyword evidence="2" id="KW-0677">Repeat</keyword>
<dbReference type="Proteomes" id="UP001237152">
    <property type="component" value="Segment"/>
</dbReference>
<gene>
    <name evidence="4" type="ORF">pclt_cds_932</name>
</gene>
<reference evidence="4" key="1">
    <citation type="journal article" date="2019" name="Front. Microbiol.">
        <title>Pandoravirus Celtis Illustrates the Microevolution Processes at Work in the Giant Pandoraviridae Genomes.</title>
        <authorList>
            <person name="Legendre M."/>
            <person name="Alempic J.M."/>
            <person name="Philippe N."/>
            <person name="Lartigue A."/>
            <person name="Jeudy S."/>
            <person name="Poirot O."/>
            <person name="Ta N.T."/>
            <person name="Nin S."/>
            <person name="Coute Y."/>
            <person name="Abergel C."/>
            <person name="Claverie J.M."/>
        </authorList>
    </citation>
    <scope>NUCLEOTIDE SEQUENCE</scope>
</reference>
<evidence type="ECO:0000256" key="3">
    <source>
        <dbReference type="ARBA" id="ARBA00025740"/>
    </source>
</evidence>
<evidence type="ECO:0000256" key="2">
    <source>
        <dbReference type="ARBA" id="ARBA00022737"/>
    </source>
</evidence>